<evidence type="ECO:0000256" key="1">
    <source>
        <dbReference type="ARBA" id="ARBA00004496"/>
    </source>
</evidence>
<dbReference type="PANTHER" id="PTHR18902">
    <property type="entry name" value="NUCLEAR MITOTIC APPARATUS PROTEIN 1-RELATED"/>
    <property type="match status" value="1"/>
</dbReference>
<feature type="region of interest" description="Disordered" evidence="6">
    <location>
        <begin position="815"/>
        <end position="959"/>
    </location>
</feature>
<feature type="non-terminal residue" evidence="7">
    <location>
        <position position="1"/>
    </location>
</feature>
<feature type="compositionally biased region" description="Basic and acidic residues" evidence="6">
    <location>
        <begin position="127"/>
        <end position="140"/>
    </location>
</feature>
<feature type="region of interest" description="Disordered" evidence="6">
    <location>
        <begin position="121"/>
        <end position="140"/>
    </location>
</feature>
<evidence type="ECO:0000313" key="7">
    <source>
        <dbReference type="EMBL" id="PNI89618.1"/>
    </source>
</evidence>
<feature type="coiled-coil region" evidence="5">
    <location>
        <begin position="211"/>
        <end position="523"/>
    </location>
</feature>
<evidence type="ECO:0000256" key="5">
    <source>
        <dbReference type="SAM" id="Coils"/>
    </source>
</evidence>
<feature type="compositionally biased region" description="Basic and acidic residues" evidence="6">
    <location>
        <begin position="863"/>
        <end position="880"/>
    </location>
</feature>
<dbReference type="CDD" id="cd22298">
    <property type="entry name" value="NuMA_LGNBD"/>
    <property type="match status" value="1"/>
</dbReference>
<evidence type="ECO:0000256" key="2">
    <source>
        <dbReference type="ARBA" id="ARBA00022490"/>
    </source>
</evidence>
<feature type="compositionally biased region" description="Polar residues" evidence="6">
    <location>
        <begin position="727"/>
        <end position="739"/>
    </location>
</feature>
<evidence type="ECO:0000256" key="4">
    <source>
        <dbReference type="ARBA" id="ARBA00023054"/>
    </source>
</evidence>
<name>A0A2J8Q023_PANTR</name>
<dbReference type="GO" id="GO:0005737">
    <property type="term" value="C:cytoplasm"/>
    <property type="evidence" value="ECO:0007669"/>
    <property type="project" value="UniProtKB-SubCell"/>
</dbReference>
<dbReference type="EMBL" id="NBAG03000097">
    <property type="protein sequence ID" value="PNI89618.1"/>
    <property type="molecule type" value="Genomic_DNA"/>
</dbReference>
<dbReference type="InterPro" id="IPR051841">
    <property type="entry name" value="MT-Golgi_org_protein"/>
</dbReference>
<keyword evidence="4 5" id="KW-0175">Coiled coil</keyword>
<sequence length="959" mass="106939">RAERDSAVETLQGQLEEKAQELGHSQSALASAQRELAALRTKVQDHSKAEDEWKAQVARGRQEAERKNSLISSLEEEVSILNRQVLEKEGESKELKRLVMAESEKSQKLEERLRLLQAETASNSARAAERSSALREEVQSLREEAEKQRVASENLRQELTSQAERAEELGQELKAWQEKFFQKEQALSTLQLEHTSTQALVSELLPAKHLCQQLQAEQAAAEKRHREELEQSKQAAGGLRAELLRAQRELGELIPLRQKVAEQERTAQQLRAEKASYAEQLSMLKKAHGLLAEENRGLGERANLGRQFLEVELDQAREKYVQELAAVRADAETRLAEVQREAQSTARELEVMTAKYEGAKVKVLEERQRFQEERQKLTAQVEELSKKLADSDQASKVQQQKLKAVQAQGGESQQEAQRLQAQLNELQAQLSQKEQAAEHYKLQMEKAKTHYDAKKQQNQELQEQLRSLEQLQKENKELRAEAERLGHELQQAGLKTKEAEQTCRHLTAQVRSLEAQVAHADQQLRDLGKFQVATDALKSREPQAKPQLDLSIDSLDLSCEEGTPLSITRHKALMTIIPDLSPNNPLSKLPRTQPDGTSVPGEPASPISQRLPPKVESLESLYFTPIPARSQAPLESSLDSLGDVFLDSGRKTRSARRRTTQIINITMTKKLDVEEPDSANSSFYSTRSAPASQASLRATSSTQSLARLGSPDYGNSALLSLPGYRPTTRSSARRSQAGVSSGAPPGRNSFYMGTCQDEPEQLDDWNRIAELQQRNRVCPPHLKTCYPLESRPSLSLGTITDEEMKTGDPQETLRRASMQPIQIAEGTGITTRQQRKRVSLEPHQGPGTPESKKATSCFPRPMTPRDRHEGRKQSTTEAQKKAAPASTKQADRRQSMAFSILNTPKKLGNSLLRRGASKKALSKASPNTRSGTRRSPRIATTTASAATAATPRAKGKAKH</sequence>
<reference evidence="7 8" key="1">
    <citation type="submission" date="2017-12" db="EMBL/GenBank/DDBJ databases">
        <title>High-resolution comparative analysis of great ape genomes.</title>
        <authorList>
            <person name="Pollen A."/>
            <person name="Hastie A."/>
            <person name="Hormozdiari F."/>
            <person name="Dougherty M."/>
            <person name="Liu R."/>
            <person name="Chaisson M."/>
            <person name="Hoppe E."/>
            <person name="Hill C."/>
            <person name="Pang A."/>
            <person name="Hillier L."/>
            <person name="Baker C."/>
            <person name="Armstrong J."/>
            <person name="Shendure J."/>
            <person name="Paten B."/>
            <person name="Wilson R."/>
            <person name="Chao H."/>
            <person name="Schneider V."/>
            <person name="Ventura M."/>
            <person name="Kronenberg Z."/>
            <person name="Murali S."/>
            <person name="Gordon D."/>
            <person name="Cantsilieris S."/>
            <person name="Munson K."/>
            <person name="Nelson B."/>
            <person name="Raja A."/>
            <person name="Underwood J."/>
            <person name="Diekhans M."/>
            <person name="Fiddes I."/>
            <person name="Haussler D."/>
            <person name="Eichler E."/>
        </authorList>
    </citation>
    <scope>NUCLEOTIDE SEQUENCE [LARGE SCALE GENOMIC DNA]</scope>
    <source>
        <strain evidence="7">Yerkes chimp pedigree #C0471</strain>
    </source>
</reference>
<feature type="compositionally biased region" description="Polar residues" evidence="6">
    <location>
        <begin position="678"/>
        <end position="705"/>
    </location>
</feature>
<evidence type="ECO:0000256" key="3">
    <source>
        <dbReference type="ARBA" id="ARBA00022553"/>
    </source>
</evidence>
<feature type="region of interest" description="Disordered" evidence="6">
    <location>
        <begin position="674"/>
        <end position="757"/>
    </location>
</feature>
<dbReference type="InterPro" id="IPR048726">
    <property type="entry name" value="NuMA_LGNBD"/>
</dbReference>
<organism evidence="7 8">
    <name type="scientific">Pan troglodytes</name>
    <name type="common">Chimpanzee</name>
    <dbReference type="NCBI Taxonomy" id="9598"/>
    <lineage>
        <taxon>Eukaryota</taxon>
        <taxon>Metazoa</taxon>
        <taxon>Chordata</taxon>
        <taxon>Craniata</taxon>
        <taxon>Vertebrata</taxon>
        <taxon>Euteleostomi</taxon>
        <taxon>Mammalia</taxon>
        <taxon>Eutheria</taxon>
        <taxon>Euarchontoglires</taxon>
        <taxon>Primates</taxon>
        <taxon>Haplorrhini</taxon>
        <taxon>Catarrhini</taxon>
        <taxon>Hominidae</taxon>
        <taxon>Pan</taxon>
    </lineage>
</organism>
<feature type="compositionally biased region" description="Basic and acidic residues" evidence="6">
    <location>
        <begin position="42"/>
        <end position="68"/>
    </location>
</feature>
<evidence type="ECO:0000313" key="8">
    <source>
        <dbReference type="Proteomes" id="UP000236370"/>
    </source>
</evidence>
<protein>
    <submittedName>
        <fullName evidence="7">NUMA1 isoform 29</fullName>
    </submittedName>
</protein>
<dbReference type="PANTHER" id="PTHR18902:SF24">
    <property type="entry name" value="NUCLEAR MITOTIC APPARATUS PROTEIN 1"/>
    <property type="match status" value="1"/>
</dbReference>
<comment type="caution">
    <text evidence="7">The sequence shown here is derived from an EMBL/GenBank/DDBJ whole genome shotgun (WGS) entry which is preliminary data.</text>
</comment>
<feature type="compositionally biased region" description="Low complexity" evidence="6">
    <location>
        <begin position="937"/>
        <end position="952"/>
    </location>
</feature>
<feature type="region of interest" description="Disordered" evidence="6">
    <location>
        <begin position="18"/>
        <end position="69"/>
    </location>
</feature>
<dbReference type="AlphaFoldDB" id="A0A2J8Q023"/>
<accession>A0A2J8Q023</accession>
<keyword evidence="3" id="KW-0597">Phosphoprotein</keyword>
<keyword evidence="2" id="KW-0963">Cytoplasm</keyword>
<evidence type="ECO:0000256" key="6">
    <source>
        <dbReference type="SAM" id="MobiDB-lite"/>
    </source>
</evidence>
<feature type="region of interest" description="Disordered" evidence="6">
    <location>
        <begin position="578"/>
        <end position="610"/>
    </location>
</feature>
<comment type="subcellular location">
    <subcellularLocation>
        <location evidence="1">Cytoplasm</location>
    </subcellularLocation>
</comment>
<dbReference type="Proteomes" id="UP000236370">
    <property type="component" value="Unassembled WGS sequence"/>
</dbReference>
<proteinExistence type="predicted"/>
<gene>
    <name evidence="7" type="ORF">CK820_G0047607</name>
</gene>